<name>A0A818F4M1_9BILA</name>
<evidence type="ECO:0000259" key="2">
    <source>
        <dbReference type="PROSITE" id="PS50878"/>
    </source>
</evidence>
<dbReference type="AlphaFoldDB" id="A0A818F4M1"/>
<proteinExistence type="predicted"/>
<dbReference type="PANTHER" id="PTHR21301">
    <property type="entry name" value="REVERSE TRANSCRIPTASE"/>
    <property type="match status" value="1"/>
</dbReference>
<dbReference type="Proteomes" id="UP000663848">
    <property type="component" value="Unassembled WGS sequence"/>
</dbReference>
<evidence type="ECO:0000313" key="3">
    <source>
        <dbReference type="EMBL" id="CAF3468112.1"/>
    </source>
</evidence>
<dbReference type="PROSITE" id="PS50878">
    <property type="entry name" value="RT_POL"/>
    <property type="match status" value="1"/>
</dbReference>
<feature type="region of interest" description="Disordered" evidence="1">
    <location>
        <begin position="545"/>
        <end position="578"/>
    </location>
</feature>
<dbReference type="InterPro" id="IPR000477">
    <property type="entry name" value="RT_dom"/>
</dbReference>
<dbReference type="InterPro" id="IPR058912">
    <property type="entry name" value="HTH_animal"/>
</dbReference>
<feature type="region of interest" description="Disordered" evidence="1">
    <location>
        <begin position="451"/>
        <end position="481"/>
    </location>
</feature>
<sequence length="601" mass="70084">IQALEQARTALSIRRKLKKSNLILRVTDKGHNFYIGSAIEFDKKVQKFFQDTNAFVILKENPFNEILDKVIHLLNQLHGKKLILRWQYNKMMPNRTKSELAHLYFNPKTHKDDIPVRPIENTMRAPTTKISNFLDEIIRPIFDNKCSTTAIIDSTSLIKELDKYAKRGLLKSSTLFCTFDIRNLYTMLPQEEALNILVEFLHPHGYRKVKGIPLDAIRKLASIVLEENVCVYDKTIYKQMLGDAMGSSFTLTLANIFMWKWQKELVRRQDMTGEFYGRYIDDIFMTRNRSENDLKHLLKDANTWHTNIKLECKISKSLPFLDIILTNNNGMLTTSVYHKPAAEPYVVPFISDHPRHIFVNVIQTSLTRALRNSSTFEIFNNERINIKLTLLYNGYPSSFIEKQFRNFFSEYINSSSFLPFIDNETQFVTMRNKLLNLPTARQSQVSLSAATADIDNDQTDDTHQEPTRAAHEQNKQEHTYGNKLIVHYTHEQRFQTFKSDMHRVYDNVFKDTPVADVKLIVGNKNRRSSKNELICKRPKRSLLINKPFKKRQRKPKQSRKANISDPTNQQSSTLPTQNTSLQATPKIFKKRTQLIFILLLL</sequence>
<organism evidence="3 5">
    <name type="scientific">Rotaria socialis</name>
    <dbReference type="NCBI Taxonomy" id="392032"/>
    <lineage>
        <taxon>Eukaryota</taxon>
        <taxon>Metazoa</taxon>
        <taxon>Spiralia</taxon>
        <taxon>Gnathifera</taxon>
        <taxon>Rotifera</taxon>
        <taxon>Eurotatoria</taxon>
        <taxon>Bdelloidea</taxon>
        <taxon>Philodinida</taxon>
        <taxon>Philodinidae</taxon>
        <taxon>Rotaria</taxon>
    </lineage>
</organism>
<evidence type="ECO:0000256" key="1">
    <source>
        <dbReference type="SAM" id="MobiDB-lite"/>
    </source>
</evidence>
<dbReference type="Pfam" id="PF26215">
    <property type="entry name" value="HTH_animal"/>
    <property type="match status" value="1"/>
</dbReference>
<feature type="domain" description="Reverse transcriptase" evidence="2">
    <location>
        <begin position="87"/>
        <end position="363"/>
    </location>
</feature>
<dbReference type="EMBL" id="CAJNYT010002427">
    <property type="protein sequence ID" value="CAF3468112.1"/>
    <property type="molecule type" value="Genomic_DNA"/>
</dbReference>
<accession>A0A818F4M1</accession>
<protein>
    <recommendedName>
        <fullName evidence="2">Reverse transcriptase domain-containing protein</fullName>
    </recommendedName>
</protein>
<feature type="compositionally biased region" description="Polar residues" evidence="1">
    <location>
        <begin position="564"/>
        <end position="578"/>
    </location>
</feature>
<dbReference type="Proteomes" id="UP000663872">
    <property type="component" value="Unassembled WGS sequence"/>
</dbReference>
<feature type="compositionally biased region" description="Basic residues" evidence="1">
    <location>
        <begin position="547"/>
        <end position="559"/>
    </location>
</feature>
<feature type="non-terminal residue" evidence="3">
    <location>
        <position position="1"/>
    </location>
</feature>
<comment type="caution">
    <text evidence="3">The sequence shown here is derived from an EMBL/GenBank/DDBJ whole genome shotgun (WGS) entry which is preliminary data.</text>
</comment>
<feature type="compositionally biased region" description="Basic and acidic residues" evidence="1">
    <location>
        <begin position="460"/>
        <end position="480"/>
    </location>
</feature>
<reference evidence="3" key="1">
    <citation type="submission" date="2021-02" db="EMBL/GenBank/DDBJ databases">
        <authorList>
            <person name="Nowell W R."/>
        </authorList>
    </citation>
    <scope>NUCLEOTIDE SEQUENCE</scope>
</reference>
<gene>
    <name evidence="3" type="ORF">GRG538_LOCUS15446</name>
    <name evidence="4" type="ORF">QYT958_LOCUS27433</name>
</gene>
<dbReference type="PANTHER" id="PTHR21301:SF10">
    <property type="entry name" value="REVERSE TRANSCRIPTASE DOMAIN-CONTAINING PROTEIN"/>
    <property type="match status" value="1"/>
</dbReference>
<evidence type="ECO:0000313" key="4">
    <source>
        <dbReference type="EMBL" id="CAF4854463.1"/>
    </source>
</evidence>
<dbReference type="EMBL" id="CAJOBR010006961">
    <property type="protein sequence ID" value="CAF4854463.1"/>
    <property type="molecule type" value="Genomic_DNA"/>
</dbReference>
<evidence type="ECO:0000313" key="5">
    <source>
        <dbReference type="Proteomes" id="UP000663872"/>
    </source>
</evidence>